<evidence type="ECO:0000259" key="5">
    <source>
        <dbReference type="PROSITE" id="PS50111"/>
    </source>
</evidence>
<dbReference type="EnsemblBacteria" id="ABD41096">
    <property type="protein sequence ID" value="ABD41096"/>
    <property type="gene ID" value="Mhun_1356"/>
</dbReference>
<dbReference type="Gene3D" id="1.10.287.950">
    <property type="entry name" value="Methyl-accepting chemotaxis protein"/>
    <property type="match status" value="1"/>
</dbReference>
<dbReference type="AlphaFoldDB" id="Q2FP54"/>
<dbReference type="PANTHER" id="PTHR32089:SF112">
    <property type="entry name" value="LYSOZYME-LIKE PROTEIN-RELATED"/>
    <property type="match status" value="1"/>
</dbReference>
<evidence type="ECO:0000256" key="4">
    <source>
        <dbReference type="SAM" id="Coils"/>
    </source>
</evidence>
<dbReference type="eggNOG" id="arCOG02320">
    <property type="taxonomic scope" value="Archaea"/>
</dbReference>
<comment type="similarity">
    <text evidence="2">Belongs to the methyl-accepting chemotaxis (MCP) protein family.</text>
</comment>
<sequence>MWFSINRPIKIVKIFRFRKNSGVEFTSSVTMVASKVDDVSRLSQDVNDISGKGLVQANIAEDGIQAINGAVHDAGVIIEEFKTQAEEIGKIIEIISSIADQTNLLALNASIEAARAGDAGLGFAVVANEVKTLAQDSQRSADNISRIIEELQTQSEKAGAAMQKATDEVTRGSEAINETIRFFHTIAEQIQEISDNIAEVAALSEEERNAVQMIESRISGMKTLADDTSDEASASAVASEESSVALNQISSIMTELSQIATQIDESMKRLKT</sequence>
<proteinExistence type="inferred from homology"/>
<dbReference type="KEGG" id="mhu:Mhun_1356"/>
<keyword evidence="4" id="KW-0175">Coiled coil</keyword>
<dbReference type="STRING" id="323259.Mhun_1356"/>
<gene>
    <name evidence="6" type="ordered locus">Mhun_1356</name>
</gene>
<dbReference type="InParanoid" id="Q2FP54"/>
<evidence type="ECO:0000313" key="6">
    <source>
        <dbReference type="EMBL" id="ABD41096.1"/>
    </source>
</evidence>
<reference evidence="7" key="1">
    <citation type="journal article" date="2016" name="Stand. Genomic Sci.">
        <title>Complete genome sequence of Methanospirillum hungatei type strain JF1.</title>
        <authorList>
            <person name="Gunsalus R.P."/>
            <person name="Cook L.E."/>
            <person name="Crable B."/>
            <person name="Rohlin L."/>
            <person name="McDonald E."/>
            <person name="Mouttaki H."/>
            <person name="Sieber J.R."/>
            <person name="Poweleit N."/>
            <person name="Zhou H."/>
            <person name="Lapidus A.L."/>
            <person name="Daligault H.E."/>
            <person name="Land M."/>
            <person name="Gilna P."/>
            <person name="Ivanova N."/>
            <person name="Kyrpides N."/>
            <person name="Culley D.E."/>
            <person name="McInerney M.J."/>
        </authorList>
    </citation>
    <scope>NUCLEOTIDE SEQUENCE [LARGE SCALE GENOMIC DNA]</scope>
    <source>
        <strain evidence="7">ATCC 27890 / DSM 864 / NBRC 100397 / JF-1</strain>
    </source>
</reference>
<dbReference type="HOGENOM" id="CLU_000445_107_18_2"/>
<dbReference type="SMART" id="SM00283">
    <property type="entry name" value="MA"/>
    <property type="match status" value="1"/>
</dbReference>
<name>Q2FP54_METHJ</name>
<dbReference type="Proteomes" id="UP000001941">
    <property type="component" value="Chromosome"/>
</dbReference>
<dbReference type="EMBL" id="CP000254">
    <property type="protein sequence ID" value="ABD41096.1"/>
    <property type="molecule type" value="Genomic_DNA"/>
</dbReference>
<dbReference type="PROSITE" id="PS50111">
    <property type="entry name" value="CHEMOTAXIS_TRANSDUC_2"/>
    <property type="match status" value="1"/>
</dbReference>
<feature type="coiled-coil region" evidence="4">
    <location>
        <begin position="134"/>
        <end position="168"/>
    </location>
</feature>
<evidence type="ECO:0000313" key="7">
    <source>
        <dbReference type="Proteomes" id="UP000001941"/>
    </source>
</evidence>
<dbReference type="GO" id="GO:0016020">
    <property type="term" value="C:membrane"/>
    <property type="evidence" value="ECO:0007669"/>
    <property type="project" value="InterPro"/>
</dbReference>
<dbReference type="SUPFAM" id="SSF58104">
    <property type="entry name" value="Methyl-accepting chemotaxis protein (MCP) signaling domain"/>
    <property type="match status" value="1"/>
</dbReference>
<dbReference type="GO" id="GO:0006935">
    <property type="term" value="P:chemotaxis"/>
    <property type="evidence" value="ECO:0007669"/>
    <property type="project" value="InterPro"/>
</dbReference>
<dbReference type="GO" id="GO:0007165">
    <property type="term" value="P:signal transduction"/>
    <property type="evidence" value="ECO:0007669"/>
    <property type="project" value="UniProtKB-KW"/>
</dbReference>
<evidence type="ECO:0000256" key="1">
    <source>
        <dbReference type="ARBA" id="ARBA00023224"/>
    </source>
</evidence>
<keyword evidence="1 3" id="KW-0807">Transducer</keyword>
<keyword evidence="7" id="KW-1185">Reference proteome</keyword>
<dbReference type="PRINTS" id="PR00260">
    <property type="entry name" value="CHEMTRNSDUCR"/>
</dbReference>
<dbReference type="Pfam" id="PF00015">
    <property type="entry name" value="MCPsignal"/>
    <property type="match status" value="1"/>
</dbReference>
<organism evidence="6 7">
    <name type="scientific">Methanospirillum hungatei JF-1 (strain ATCC 27890 / DSM 864 / NBRC 100397 / JF-1)</name>
    <dbReference type="NCBI Taxonomy" id="323259"/>
    <lineage>
        <taxon>Archaea</taxon>
        <taxon>Methanobacteriati</taxon>
        <taxon>Methanobacteriota</taxon>
        <taxon>Stenosarchaea group</taxon>
        <taxon>Methanomicrobia</taxon>
        <taxon>Methanomicrobiales</taxon>
        <taxon>Methanospirillaceae</taxon>
        <taxon>Methanospirillum</taxon>
    </lineage>
</organism>
<evidence type="ECO:0000256" key="3">
    <source>
        <dbReference type="PROSITE-ProRule" id="PRU00284"/>
    </source>
</evidence>
<dbReference type="InterPro" id="IPR004090">
    <property type="entry name" value="Chemotax_Me-accpt_rcpt"/>
</dbReference>
<accession>Q2FP54</accession>
<evidence type="ECO:0000256" key="2">
    <source>
        <dbReference type="ARBA" id="ARBA00029447"/>
    </source>
</evidence>
<dbReference type="GO" id="GO:0004888">
    <property type="term" value="F:transmembrane signaling receptor activity"/>
    <property type="evidence" value="ECO:0007669"/>
    <property type="project" value="InterPro"/>
</dbReference>
<dbReference type="InterPro" id="IPR004089">
    <property type="entry name" value="MCPsignal_dom"/>
</dbReference>
<feature type="domain" description="Methyl-accepting transducer" evidence="5">
    <location>
        <begin position="24"/>
        <end position="222"/>
    </location>
</feature>
<protein>
    <submittedName>
        <fullName evidence="6">Methyl-accepting chemotaxis sensory transducer</fullName>
    </submittedName>
</protein>
<dbReference type="PANTHER" id="PTHR32089">
    <property type="entry name" value="METHYL-ACCEPTING CHEMOTAXIS PROTEIN MCPB"/>
    <property type="match status" value="1"/>
</dbReference>